<gene>
    <name evidence="1" type="ORF">Q4I28_007962</name>
</gene>
<proteinExistence type="predicted"/>
<protein>
    <submittedName>
        <fullName evidence="1">Uncharacterized protein</fullName>
    </submittedName>
</protein>
<dbReference type="EMBL" id="JBAMZN010000037">
    <property type="protein sequence ID" value="KAL0516348.1"/>
    <property type="molecule type" value="Genomic_DNA"/>
</dbReference>
<name>A0AAW3B5Q8_9TRYP</name>
<comment type="caution">
    <text evidence="1">The sequence shown here is derived from an EMBL/GenBank/DDBJ whole genome shotgun (WGS) entry which is preliminary data.</text>
</comment>
<dbReference type="AlphaFoldDB" id="A0AAW3B5Q8"/>
<reference evidence="1 2" key="1">
    <citation type="submission" date="2024-02" db="EMBL/GenBank/DDBJ databases">
        <title>FIRST GENOME SEQUENCES OF Leishmania (Viannia) shawi, Leishmania (Viannia) lindenbergi AND Leishmania (Viannia) utingensis.</title>
        <authorList>
            <person name="Resadore F."/>
            <person name="Custodio M.G.F."/>
            <person name="Boite M.C."/>
            <person name="Cupolillo E."/>
            <person name="Ferreira G.E.M."/>
        </authorList>
    </citation>
    <scope>NUCLEOTIDE SEQUENCE [LARGE SCALE GENOMIC DNA]</scope>
    <source>
        <strain evidence="1 2">MDAS/BR/1979/M5533</strain>
    </source>
</reference>
<evidence type="ECO:0000313" key="1">
    <source>
        <dbReference type="EMBL" id="KAL0516348.1"/>
    </source>
</evidence>
<organism evidence="1 2">
    <name type="scientific">Leishmania naiffi</name>
    <dbReference type="NCBI Taxonomy" id="5678"/>
    <lineage>
        <taxon>Eukaryota</taxon>
        <taxon>Discoba</taxon>
        <taxon>Euglenozoa</taxon>
        <taxon>Kinetoplastea</taxon>
        <taxon>Metakinetoplastina</taxon>
        <taxon>Trypanosomatida</taxon>
        <taxon>Trypanosomatidae</taxon>
        <taxon>Leishmaniinae</taxon>
        <taxon>Leishmania</taxon>
        <taxon>Leishmania naiffi species complex</taxon>
    </lineage>
</organism>
<evidence type="ECO:0000313" key="2">
    <source>
        <dbReference type="Proteomes" id="UP001501274"/>
    </source>
</evidence>
<sequence length="560" mass="59722">MLSNNDPRFYIPSAGLLRTDSSTMTNASAFSHMHLVGNPDWMSSLSANQQVAAARPARMPPAQVAVRPSAPQPLAVPVAVGTPAGAAKKSFLNIFYRSSSTAASSKEVSQQASSAAFTLMSVPPKALDVFDTPQLRALPVDAQLPMEHLSKLDKVDVTISAAPRHVPPRPMALGSDTWNALSSVPLPPKTKTRCAPLLAPPISIDGVSSGDPTPRWKNLFFSSRFSGTAPTLETFQNAPPEPIRSTSPGSPQHWITTTSTTTVATASIPVPPKPVTGSPLRDATVRSLDAGATAAMQVMHHEPRTVAHPLVPVGEDTPAVVKPVLKPVLKPVQQTPVISTMFVNPAPNPASATSPAKEPASLSLTRNEPVQVGLPEHVEESVSPLPKEFTKSIAGPTMEQAQRDEARTLANVRNFISTLFSGGRDGETDSSTTENQKADGFSALEFVMNRRGTQAKASQPADYSSFFSSSFFDDDCDEDSEEGLEKLRRVISIVMQSAKNHDGNSVSEPLSQSCCRGEGGDGTGVVTLTPFPSKYTEFSATYQTTSNNANDNEWRQFAQL</sequence>
<dbReference type="Proteomes" id="UP001501274">
    <property type="component" value="Unassembled WGS sequence"/>
</dbReference>
<accession>A0AAW3B5Q8</accession>
<keyword evidence="2" id="KW-1185">Reference proteome</keyword>